<evidence type="ECO:0000313" key="3">
    <source>
        <dbReference type="Proteomes" id="UP000077628"/>
    </source>
</evidence>
<gene>
    <name evidence="2" type="ORF">A1355_03280</name>
</gene>
<evidence type="ECO:0000313" key="2">
    <source>
        <dbReference type="EMBL" id="OAI19982.1"/>
    </source>
</evidence>
<dbReference type="OrthoDB" id="6399054at2"/>
<proteinExistence type="predicted"/>
<accession>A0A177NQ60</accession>
<protein>
    <recommendedName>
        <fullName evidence="1">Zona occludens toxin N-terminal domain-containing protein</fullName>
    </recommendedName>
</protein>
<dbReference type="EMBL" id="LUUK01000151">
    <property type="protein sequence ID" value="OAI19982.1"/>
    <property type="molecule type" value="Genomic_DNA"/>
</dbReference>
<dbReference type="STRING" id="702114.A1355_03280"/>
<dbReference type="Proteomes" id="UP000077628">
    <property type="component" value="Unassembled WGS sequence"/>
</dbReference>
<sequence>MELADFSAGNLFITGELGSGKTMFAVKLIREYLAAGRPVATNLDLYLEHMMSAKSEATAIRLPDKPVRAHFDQLGDAYPVAEGYDESRFGLIVLDECLTWLNSRPWQDKERAGVLDWFLHARKHGWNVAFLMQSADFCDPQLRETLLTYHVSCRKMAKYRVPIVGKTLGLRMPKGTLATITAGYGSSAIVHDRELYRGSDLYQAYRTGQVFQSGMELIDGNFVDMRAPYTMLSAWHLLGQWQEPEKSINKKPLQVMLIALLNWLSWNLWRPLAFLLLAPFYPREVLDAIKTTRRKMAQERELITATCNEIT</sequence>
<dbReference type="InterPro" id="IPR027417">
    <property type="entry name" value="P-loop_NTPase"/>
</dbReference>
<name>A0A177NQ60_9GAMM</name>
<dbReference type="AlphaFoldDB" id="A0A177NQ60"/>
<dbReference type="Gene3D" id="3.40.50.300">
    <property type="entry name" value="P-loop containing nucleotide triphosphate hydrolases"/>
    <property type="match status" value="1"/>
</dbReference>
<dbReference type="RefSeq" id="WP_064027564.1">
    <property type="nucleotide sequence ID" value="NZ_LUUK01000151.1"/>
</dbReference>
<keyword evidence="3" id="KW-1185">Reference proteome</keyword>
<reference evidence="3" key="1">
    <citation type="submission" date="2016-03" db="EMBL/GenBank/DDBJ databases">
        <authorList>
            <person name="Heylen K."/>
            <person name="De Vos P."/>
            <person name="Vekeman B."/>
        </authorList>
    </citation>
    <scope>NUCLEOTIDE SEQUENCE [LARGE SCALE GENOMIC DNA]</scope>
    <source>
        <strain evidence="3">R-45383</strain>
    </source>
</reference>
<comment type="caution">
    <text evidence="2">The sequence shown here is derived from an EMBL/GenBank/DDBJ whole genome shotgun (WGS) entry which is preliminary data.</text>
</comment>
<dbReference type="InterPro" id="IPR008900">
    <property type="entry name" value="Zot_N"/>
</dbReference>
<feature type="domain" description="Zona occludens toxin N-terminal" evidence="1">
    <location>
        <begin position="12"/>
        <end position="163"/>
    </location>
</feature>
<organism evidence="2 3">
    <name type="scientific">Methylomonas koyamae</name>
    <dbReference type="NCBI Taxonomy" id="702114"/>
    <lineage>
        <taxon>Bacteria</taxon>
        <taxon>Pseudomonadati</taxon>
        <taxon>Pseudomonadota</taxon>
        <taxon>Gammaproteobacteria</taxon>
        <taxon>Methylococcales</taxon>
        <taxon>Methylococcaceae</taxon>
        <taxon>Methylomonas</taxon>
    </lineage>
</organism>
<evidence type="ECO:0000259" key="1">
    <source>
        <dbReference type="Pfam" id="PF05707"/>
    </source>
</evidence>
<dbReference type="Pfam" id="PF05707">
    <property type="entry name" value="Zot"/>
    <property type="match status" value="1"/>
</dbReference>
<dbReference type="SUPFAM" id="SSF52540">
    <property type="entry name" value="P-loop containing nucleoside triphosphate hydrolases"/>
    <property type="match status" value="1"/>
</dbReference>